<protein>
    <recommendedName>
        <fullName evidence="4">Glucans biosynthesis protein G</fullName>
    </recommendedName>
</protein>
<comment type="subcellular location">
    <subcellularLocation>
        <location evidence="1">Periplasm</location>
    </subcellularLocation>
</comment>
<keyword evidence="5" id="KW-0732">Signal</keyword>
<evidence type="ECO:0000256" key="6">
    <source>
        <dbReference type="ARBA" id="ARBA00022764"/>
    </source>
</evidence>
<dbReference type="PANTHER" id="PTHR30504:SF4">
    <property type="entry name" value="GLUCANS BIOSYNTHESIS PROTEIN G"/>
    <property type="match status" value="1"/>
</dbReference>
<evidence type="ECO:0000256" key="1">
    <source>
        <dbReference type="ARBA" id="ARBA00004418"/>
    </source>
</evidence>
<accession>B8GM68</accession>
<evidence type="ECO:0000313" key="8">
    <source>
        <dbReference type="EMBL" id="ACL73655.1"/>
    </source>
</evidence>
<feature type="domain" description="Glucan biosynthesis periplasmic MdoG C-terminal" evidence="7">
    <location>
        <begin position="38"/>
        <end position="515"/>
    </location>
</feature>
<dbReference type="GO" id="GO:0051274">
    <property type="term" value="P:beta-glucan biosynthetic process"/>
    <property type="evidence" value="ECO:0007669"/>
    <property type="project" value="TreeGrafter"/>
</dbReference>
<dbReference type="InterPro" id="IPR011013">
    <property type="entry name" value="Gal_mutarotase_sf_dom"/>
</dbReference>
<dbReference type="InterPro" id="IPR007444">
    <property type="entry name" value="Glucan_biosyn_MdoG_C"/>
</dbReference>
<dbReference type="GO" id="GO:0030288">
    <property type="term" value="C:outer membrane-bounded periplasmic space"/>
    <property type="evidence" value="ECO:0007669"/>
    <property type="project" value="TreeGrafter"/>
</dbReference>
<organism evidence="8 9">
    <name type="scientific">Thioalkalivibrio sulfidiphilus (strain HL-EbGR7)</name>
    <dbReference type="NCBI Taxonomy" id="396588"/>
    <lineage>
        <taxon>Bacteria</taxon>
        <taxon>Pseudomonadati</taxon>
        <taxon>Pseudomonadota</taxon>
        <taxon>Gammaproteobacteria</taxon>
        <taxon>Chromatiales</taxon>
        <taxon>Ectothiorhodospiraceae</taxon>
        <taxon>Thioalkalivibrio</taxon>
    </lineage>
</organism>
<dbReference type="InterPro" id="IPR013783">
    <property type="entry name" value="Ig-like_fold"/>
</dbReference>
<dbReference type="SUPFAM" id="SSF81296">
    <property type="entry name" value="E set domains"/>
    <property type="match status" value="1"/>
</dbReference>
<comment type="similarity">
    <text evidence="3">Belongs to the OpgD/OpgG family.</text>
</comment>
<evidence type="ECO:0000256" key="2">
    <source>
        <dbReference type="ARBA" id="ARBA00005001"/>
    </source>
</evidence>
<dbReference type="InterPro" id="IPR014718">
    <property type="entry name" value="GH-type_carb-bd"/>
</dbReference>
<dbReference type="eggNOG" id="COG3131">
    <property type="taxonomic scope" value="Bacteria"/>
</dbReference>
<dbReference type="SUPFAM" id="SSF74650">
    <property type="entry name" value="Galactose mutarotase-like"/>
    <property type="match status" value="1"/>
</dbReference>
<sequence length="529" mass="58837" precursor="true">MVSGSIVRAFLSGRVPRPVFALLLCLCFILAAGRVDAFAFEEVVARAQQLAGQAYVPPTPIPRFMRELDYDAYQGIRFDEARSLWRESNSRFQVMLFPPGLFYTHPVEIHVVDAEGVHRLPYRKSYFDFSNPELEKRVPPNLGYAGFKLTYPLKARGEQNQFLVFAGASYFRGVGRDNAWGLSARGIAVDTGLPGGEEFPSFTAFWLVRPSPQADSMRFYALLDGKRVTGAYQFDVTPGESTRIQVKSVVFARDRIELLGLAPLTSMFFYGENTARPVGEWRPEVHDSDGLLIHDGVSGEWLWRPLINPRRLEMDVFQTEGVRGFGLLQRDTRFDNYQDLGARYDQRPSAWVTARGDWGPGRVVLTQLPTNTETNDNMVAFWSPAEPLAPGASLRLDYQLDIGGPGVAPSPTGQAVNTFVGDGSIIGGGNVEGAYRVVVDFRGGPLDRLRPTATLSSSVTALDGGEVIEHFVEYNPAAQAWRLSLLARPARDRALSLRAFLAHDGQPVTETWTYRLPPDNDILISGRRR</sequence>
<dbReference type="EMBL" id="CP001339">
    <property type="protein sequence ID" value="ACL73655.1"/>
    <property type="molecule type" value="Genomic_DNA"/>
</dbReference>
<evidence type="ECO:0000313" key="9">
    <source>
        <dbReference type="Proteomes" id="UP000002383"/>
    </source>
</evidence>
<dbReference type="KEGG" id="tgr:Tgr7_2580"/>
<comment type="pathway">
    <text evidence="2">Glycan metabolism; osmoregulated periplasmic glucan (OPG) biosynthesis.</text>
</comment>
<dbReference type="FunFam" id="2.70.98.10:FF:000001">
    <property type="entry name" value="Glucans biosynthesis protein G"/>
    <property type="match status" value="1"/>
</dbReference>
<dbReference type="PIRSF" id="PIRSF006281">
    <property type="entry name" value="MdoG"/>
    <property type="match status" value="1"/>
</dbReference>
<dbReference type="Gene3D" id="2.70.98.10">
    <property type="match status" value="1"/>
</dbReference>
<evidence type="ECO:0000256" key="5">
    <source>
        <dbReference type="ARBA" id="ARBA00022729"/>
    </source>
</evidence>
<dbReference type="HOGENOM" id="CLU_023403_2_0_6"/>
<dbReference type="Pfam" id="PF04349">
    <property type="entry name" value="MdoG"/>
    <property type="match status" value="1"/>
</dbReference>
<dbReference type="GO" id="GO:0030246">
    <property type="term" value="F:carbohydrate binding"/>
    <property type="evidence" value="ECO:0007669"/>
    <property type="project" value="InterPro"/>
</dbReference>
<keyword evidence="6" id="KW-0574">Periplasm</keyword>
<dbReference type="GO" id="GO:0003824">
    <property type="term" value="F:catalytic activity"/>
    <property type="evidence" value="ECO:0007669"/>
    <property type="project" value="InterPro"/>
</dbReference>
<dbReference type="PANTHER" id="PTHR30504">
    <property type="entry name" value="GLUCANS BIOSYNTHESIS PROTEIN"/>
    <property type="match status" value="1"/>
</dbReference>
<evidence type="ECO:0000256" key="4">
    <source>
        <dbReference type="ARBA" id="ARBA00015376"/>
    </source>
</evidence>
<dbReference type="AlphaFoldDB" id="B8GM68"/>
<dbReference type="Proteomes" id="UP000002383">
    <property type="component" value="Chromosome"/>
</dbReference>
<reference evidence="8 9" key="1">
    <citation type="journal article" date="2011" name="Stand. Genomic Sci.">
        <title>Complete genome sequence of 'Thioalkalivibrio sulfidophilus' HL-EbGr7.</title>
        <authorList>
            <person name="Muyzer G."/>
            <person name="Sorokin D.Y."/>
            <person name="Mavromatis K."/>
            <person name="Lapidus A."/>
            <person name="Clum A."/>
            <person name="Ivanova N."/>
            <person name="Pati A."/>
            <person name="d'Haeseleer P."/>
            <person name="Woyke T."/>
            <person name="Kyrpides N.C."/>
        </authorList>
    </citation>
    <scope>NUCLEOTIDE SEQUENCE [LARGE SCALE GENOMIC DNA]</scope>
    <source>
        <strain evidence="8 9">HL-EbGR7</strain>
    </source>
</reference>
<gene>
    <name evidence="8" type="ordered locus">Tgr7_2580</name>
</gene>
<dbReference type="InterPro" id="IPR014438">
    <property type="entry name" value="Glucan_biosyn_MdoG/MdoD"/>
</dbReference>
<dbReference type="OrthoDB" id="335750at2"/>
<name>B8GM68_THISH</name>
<dbReference type="STRING" id="396588.Tgr7_2580"/>
<dbReference type="Gene3D" id="2.60.40.10">
    <property type="entry name" value="Immunoglobulins"/>
    <property type="match status" value="1"/>
</dbReference>
<keyword evidence="9" id="KW-1185">Reference proteome</keyword>
<proteinExistence type="inferred from homology"/>
<evidence type="ECO:0000256" key="3">
    <source>
        <dbReference type="ARBA" id="ARBA00009284"/>
    </source>
</evidence>
<dbReference type="InterPro" id="IPR014756">
    <property type="entry name" value="Ig_E-set"/>
</dbReference>
<dbReference type="UniPathway" id="UPA00637"/>
<evidence type="ECO:0000259" key="7">
    <source>
        <dbReference type="Pfam" id="PF04349"/>
    </source>
</evidence>